<evidence type="ECO:0000259" key="8">
    <source>
        <dbReference type="PROSITE" id="PS50835"/>
    </source>
</evidence>
<dbReference type="FunFam" id="2.20.100.10:FF:000009">
    <property type="entry name" value="ADAMTS-like protein 3 isoform A"/>
    <property type="match status" value="1"/>
</dbReference>
<dbReference type="GO" id="GO:0005576">
    <property type="term" value="C:extracellular region"/>
    <property type="evidence" value="ECO:0007669"/>
    <property type="project" value="UniProtKB-SubCell"/>
</dbReference>
<feature type="region of interest" description="Disordered" evidence="7">
    <location>
        <begin position="17"/>
        <end position="38"/>
    </location>
</feature>
<feature type="domain" description="Ig-like" evidence="8">
    <location>
        <begin position="1471"/>
        <end position="1578"/>
    </location>
</feature>
<dbReference type="Pfam" id="PF19236">
    <property type="entry name" value="ADAMTS_CR_3"/>
    <property type="match status" value="1"/>
</dbReference>
<dbReference type="InterPro" id="IPR000884">
    <property type="entry name" value="TSP1_rpt"/>
</dbReference>
<dbReference type="Ensembl" id="ENSACLT00000039165.2">
    <property type="protein sequence ID" value="ENSACLP00000038270.1"/>
    <property type="gene ID" value="ENSACLG00000025830.2"/>
</dbReference>
<dbReference type="Gene3D" id="2.60.120.830">
    <property type="match status" value="1"/>
</dbReference>
<evidence type="ECO:0000313" key="11">
    <source>
        <dbReference type="Proteomes" id="UP000265100"/>
    </source>
</evidence>
<dbReference type="InterPro" id="IPR036179">
    <property type="entry name" value="Ig-like_dom_sf"/>
</dbReference>
<dbReference type="InterPro" id="IPR003599">
    <property type="entry name" value="Ig_sub"/>
</dbReference>
<dbReference type="InterPro" id="IPR007110">
    <property type="entry name" value="Ig-like_dom"/>
</dbReference>
<accession>A0A3P8R8K5</accession>
<gene>
    <name evidence="10" type="primary">ADAMTSL3</name>
</gene>
<dbReference type="InterPro" id="IPR036383">
    <property type="entry name" value="TSP1_rpt_sf"/>
</dbReference>
<feature type="region of interest" description="Disordered" evidence="7">
    <location>
        <begin position="991"/>
        <end position="1014"/>
    </location>
</feature>
<dbReference type="PROSITE" id="PS50092">
    <property type="entry name" value="TSP1"/>
    <property type="match status" value="12"/>
</dbReference>
<keyword evidence="5 6" id="KW-1015">Disulfide bond</keyword>
<dbReference type="SMART" id="SM00209">
    <property type="entry name" value="TSP1"/>
    <property type="match status" value="13"/>
</dbReference>
<dbReference type="InterPro" id="IPR010909">
    <property type="entry name" value="PLAC"/>
</dbReference>
<dbReference type="PROSITE" id="PS50835">
    <property type="entry name" value="IG_LIKE"/>
    <property type="match status" value="4"/>
</dbReference>
<evidence type="ECO:0000256" key="3">
    <source>
        <dbReference type="ARBA" id="ARBA00022729"/>
    </source>
</evidence>
<dbReference type="GeneTree" id="ENSGT00940000158143"/>
<evidence type="ECO:0000256" key="6">
    <source>
        <dbReference type="PIRSR" id="PIRSR613273-3"/>
    </source>
</evidence>
<organism evidence="10 11">
    <name type="scientific">Astatotilapia calliptera</name>
    <name type="common">Eastern happy</name>
    <name type="synonym">Chromis callipterus</name>
    <dbReference type="NCBI Taxonomy" id="8154"/>
    <lineage>
        <taxon>Eukaryota</taxon>
        <taxon>Metazoa</taxon>
        <taxon>Chordata</taxon>
        <taxon>Craniata</taxon>
        <taxon>Vertebrata</taxon>
        <taxon>Euteleostomi</taxon>
        <taxon>Actinopterygii</taxon>
        <taxon>Neopterygii</taxon>
        <taxon>Teleostei</taxon>
        <taxon>Neoteleostei</taxon>
        <taxon>Acanthomorphata</taxon>
        <taxon>Ovalentaria</taxon>
        <taxon>Cichlomorphae</taxon>
        <taxon>Cichliformes</taxon>
        <taxon>Cichlidae</taxon>
        <taxon>African cichlids</taxon>
        <taxon>Pseudocrenilabrinae</taxon>
        <taxon>Haplochromini</taxon>
        <taxon>Astatotilapia</taxon>
    </lineage>
</organism>
<dbReference type="GO" id="GO:0030198">
    <property type="term" value="P:extracellular matrix organization"/>
    <property type="evidence" value="ECO:0007669"/>
    <property type="project" value="InterPro"/>
</dbReference>
<feature type="domain" description="Ig-like" evidence="8">
    <location>
        <begin position="1251"/>
        <end position="1354"/>
    </location>
</feature>
<dbReference type="Bgee" id="ENSACLG00000025830">
    <property type="expression patterns" value="Expressed in brain and 3 other cell types or tissues"/>
</dbReference>
<proteinExistence type="predicted"/>
<dbReference type="SMART" id="SM00409">
    <property type="entry name" value="IG"/>
    <property type="match status" value="4"/>
</dbReference>
<dbReference type="InterPro" id="IPR013098">
    <property type="entry name" value="Ig_I-set"/>
</dbReference>
<dbReference type="InterPro" id="IPR050439">
    <property type="entry name" value="ADAMTS_ADAMTS-like"/>
</dbReference>
<dbReference type="Proteomes" id="UP000265100">
    <property type="component" value="Chromosome 1"/>
</dbReference>
<dbReference type="Pfam" id="PF19030">
    <property type="entry name" value="TSP1_ADAMTS"/>
    <property type="match status" value="12"/>
</dbReference>
<feature type="domain" description="PLAC" evidence="9">
    <location>
        <begin position="1821"/>
        <end position="1858"/>
    </location>
</feature>
<dbReference type="PRINTS" id="PR01857">
    <property type="entry name" value="ADAMTSFAMILY"/>
</dbReference>
<evidence type="ECO:0000256" key="1">
    <source>
        <dbReference type="ARBA" id="ARBA00004613"/>
    </source>
</evidence>
<dbReference type="SMART" id="SM00408">
    <property type="entry name" value="IGc2"/>
    <property type="match status" value="4"/>
</dbReference>
<keyword evidence="3" id="KW-0732">Signal</keyword>
<evidence type="ECO:0000256" key="7">
    <source>
        <dbReference type="SAM" id="MobiDB-lite"/>
    </source>
</evidence>
<dbReference type="Gene3D" id="2.60.40.10">
    <property type="entry name" value="Immunoglobulins"/>
    <property type="match status" value="3"/>
</dbReference>
<dbReference type="Pfam" id="PF00090">
    <property type="entry name" value="TSP_1"/>
    <property type="match status" value="1"/>
</dbReference>
<reference evidence="10 11" key="2">
    <citation type="submission" date="2023-03" db="EMBL/GenBank/DDBJ databases">
        <authorList>
            <consortium name="Wellcome Sanger Institute Data Sharing"/>
        </authorList>
    </citation>
    <scope>NUCLEOTIDE SEQUENCE [LARGE SCALE GENOMIC DNA]</scope>
</reference>
<dbReference type="SUPFAM" id="SSF48726">
    <property type="entry name" value="Immunoglobulin"/>
    <property type="match status" value="4"/>
</dbReference>
<feature type="disulfide bond" evidence="6">
    <location>
        <begin position="185"/>
        <end position="216"/>
    </location>
</feature>
<name>A0A3P8R8K5_ASTCA</name>
<dbReference type="Gene3D" id="2.20.100.10">
    <property type="entry name" value="Thrombospondin type-1 (TSP1) repeat"/>
    <property type="match status" value="11"/>
</dbReference>
<reference evidence="10 11" key="1">
    <citation type="submission" date="2018-05" db="EMBL/GenBank/DDBJ databases">
        <authorList>
            <person name="Datahose"/>
        </authorList>
    </citation>
    <scope>NUCLEOTIDE SEQUENCE</scope>
</reference>
<evidence type="ECO:0000256" key="2">
    <source>
        <dbReference type="ARBA" id="ARBA00022525"/>
    </source>
</evidence>
<reference evidence="10" key="3">
    <citation type="submission" date="2025-05" db="UniProtKB">
        <authorList>
            <consortium name="Ensembl"/>
        </authorList>
    </citation>
    <scope>IDENTIFICATION</scope>
</reference>
<feature type="disulfide bond" evidence="6">
    <location>
        <begin position="189"/>
        <end position="221"/>
    </location>
</feature>
<feature type="domain" description="Ig-like" evidence="8">
    <location>
        <begin position="1357"/>
        <end position="1459"/>
    </location>
</feature>
<evidence type="ECO:0000259" key="9">
    <source>
        <dbReference type="PROSITE" id="PS50900"/>
    </source>
</evidence>
<dbReference type="PROSITE" id="PS50900">
    <property type="entry name" value="PLAC"/>
    <property type="match status" value="1"/>
</dbReference>
<dbReference type="SUPFAM" id="SSF82895">
    <property type="entry name" value="TSP-1 type 1 repeat"/>
    <property type="match status" value="12"/>
</dbReference>
<keyword evidence="2" id="KW-0964">Secreted</keyword>
<evidence type="ECO:0000256" key="5">
    <source>
        <dbReference type="ARBA" id="ARBA00023157"/>
    </source>
</evidence>
<dbReference type="GO" id="GO:0031012">
    <property type="term" value="C:extracellular matrix"/>
    <property type="evidence" value="ECO:0007669"/>
    <property type="project" value="TreeGrafter"/>
</dbReference>
<dbReference type="OMA" id="PCGQWVV"/>
<evidence type="ECO:0000256" key="4">
    <source>
        <dbReference type="ARBA" id="ARBA00022737"/>
    </source>
</evidence>
<keyword evidence="4" id="KW-0677">Repeat</keyword>
<dbReference type="Ensembl" id="ENSACLT00000039134.2">
    <property type="protein sequence ID" value="ENSACLP00000038239.1"/>
    <property type="gene ID" value="ENSACLG00000025830.2"/>
</dbReference>
<feature type="domain" description="Ig-like" evidence="8">
    <location>
        <begin position="1027"/>
        <end position="1123"/>
    </location>
</feature>
<dbReference type="PANTHER" id="PTHR13723:SF169">
    <property type="entry name" value="ADAMTS-LIKE PROTEIN 3"/>
    <property type="match status" value="1"/>
</dbReference>
<feature type="disulfide bond" evidence="6">
    <location>
        <begin position="200"/>
        <end position="206"/>
    </location>
</feature>
<keyword evidence="11" id="KW-1185">Reference proteome</keyword>
<dbReference type="InterPro" id="IPR045371">
    <property type="entry name" value="ADAMTS_CR_3"/>
</dbReference>
<dbReference type="FunFam" id="2.20.100.10:FF:000025">
    <property type="entry name" value="ADAMTS like 1"/>
    <property type="match status" value="1"/>
</dbReference>
<dbReference type="InterPro" id="IPR013783">
    <property type="entry name" value="Ig-like_fold"/>
</dbReference>
<dbReference type="STRING" id="8154.ENSACLP00000038239"/>
<dbReference type="InterPro" id="IPR003598">
    <property type="entry name" value="Ig_sub2"/>
</dbReference>
<dbReference type="Pfam" id="PF13927">
    <property type="entry name" value="Ig_3"/>
    <property type="match status" value="1"/>
</dbReference>
<dbReference type="CDD" id="cd00096">
    <property type="entry name" value="Ig"/>
    <property type="match status" value="2"/>
</dbReference>
<sequence>MCCFTLVLGSESEAGRLHAARSPETLSRRHGAPPRGSLGTLGSFRSLLRGVDSGQTWRDRIPVRGGLEYPRWCISTGAHRSPGRVSPEGWAQRPRFGGQTQMKMESFTFCRTVLIFFMFPCVQCSESQTAVFLPEFALSPQGSFMEDATEDHFLTYRYDDQASRMTRSDEDREIGWDAWSAWSDCSRTCGGGASYSLRRCLNGGSCEGKNIRYRTCSNTDCPAESGDFRAQQCSAHNDIKYQGVTYEWVPAPYDPTAPCTLRCQAKGRSLTVELAPKVLDGTRCRADAFDMCISGVCQEVGCDRQLASGAREDNCGVCGGDGSTCRLVRGQALPHLTPEQSLKTVLEVPMGSRFLRLNAKGPDMIVIEAVSLQGRKEETGLQSTGSYVIGNTSLDFQRGNDRQTLRTHGPLGADYIIKIKYGGSKDTVVQFLFYKPIRYQWRETDFFPCSVTCGGGYQLNSAECTDIRSNQTLPEHHCNSYPENTKPTPKLKECNMDPCPESDGFKAVMPHDRFQPLPRWEQGPWTQCSVSCGENGGWQDRSVLCVEEDAHGQFSQVDEWKCTHSPRPVARQICNTFACPQWVAMEWSQCTVTCGRGLRYRVVLCIDHRGQHVGGCSPSLKPHVKEDCLVPVACHKPRESLPVEAKLPWSKQAHELEEHYTATENPTFIPGPWSPCSTTCGPGRQTREVKCQVLLTFTKTEVDLPEEECGGDRPQLERPCNHGPCTRATAVRDHGAPLFHADDLHSWDFRGFTACSATCAAGKQTAVVRCVNRKQDEEVDDALCDPSSRPSVMIRICNPEPCPPRWEVTAWTGCSASCGVGIQTRSVFCMRLLSVDQQDIQTISEDACTDFRPAILQPCNQVDCPPAWETEAWQQCSQTCGDGVQVRKVYCKQLLSTGAYRWLGDDACQVTKPATNRGCGNMDCVPYTAGGEWGKCSVSCGLGIQRRELLCLQLTAAGRQVTVAREQCSGLPSPPLVRTCRMMACPKHKKQMRPKDSRKAAVKNQVKQPVRRPAKTRGYEEGIKQCPALISTHNIYIQTRKERRLHLTVGGHAYLLPNTSVVIKCPVRRFPKAYIRWLKDGSALPSSQRLGVTKSGSLKIQFLEPEDTGVYKCVAGPASDIFTLQLIGGDGSSAGRPPAPGPNWEEMLPSCYSHDSVLKTIRPGARVSLVPAGGQEASLQPRVEERLINVTLQADRGEIQQEQASELISSLLTHMSPAQLWTRTTRRGGQAKDRLPNWSEHSPLETVAKRPAIIRQQQSVPSTFQKNIDISIGHSALLTNATRSLTIRCPAEGSPPPKISWSKDGALLQHSDRVSWDRAGLHILQLRASDRGQYRCAAANALGSDSEASQLLLAEPPAIAVSWRNVSDHGGMLGHSLTATVGGQISIRPGANLTVDCPVSGVPRPTVLWHRKDGLLDAGAVSLPSGSLWIRNVSVHNQGTYSCAATNAIGKSTASTVLKVHDPAGGSRVLPASQELSRRRVLMASRRGTSVFIKPGDVLRIGCPVVSDHKPPVRWEYNNRTLKEVSAPAHSPDPGPDQGLQHRMLVGGRVLEVSTLQGKFAGRYRCQTFINSTRQILSAWIYVHSEEFGWRFGGWTTCSTSCGSRGTWLRRIRCVSLDGKDVHPDMCQRVPKPATSPVPCNRQACPPRWSVSEWSKCSASCGAGQKQRRVTCQQLDAGGAARTLPAAACEGTSRPADTEPCSANNCPVWVTSPWGKCSGRCLGPTTTLQKRSVVCQHANGSSYTDCDLRSRPVSVRNCSSDLCDVQWRPGAWRACTVVCGSGFQSRRVDCVHSKTGRTLADQHCAWLQRPSTWQHCNTATCGSECEDTTQYCSVVRRLRLCHVDTYKQRCCSSCLRGVDST</sequence>
<dbReference type="Pfam" id="PF07679">
    <property type="entry name" value="I-set"/>
    <property type="match status" value="2"/>
</dbReference>
<dbReference type="InterPro" id="IPR013273">
    <property type="entry name" value="ADAMTS/ADAMTS-like"/>
</dbReference>
<dbReference type="FunFam" id="2.20.100.10:FF:000005">
    <property type="entry name" value="ADAM metallopeptidase with thrombospondin type 1 motif 9"/>
    <property type="match status" value="1"/>
</dbReference>
<evidence type="ECO:0000313" key="10">
    <source>
        <dbReference type="Ensembl" id="ENSACLP00000038270.1"/>
    </source>
</evidence>
<dbReference type="PANTHER" id="PTHR13723">
    <property type="entry name" value="ADAMTS A DISINTEGRIN AND METALLOPROTEASE WITH THROMBOSPONDIN MOTIFS PROTEASE"/>
    <property type="match status" value="1"/>
</dbReference>
<dbReference type="Pfam" id="PF08686">
    <property type="entry name" value="PLAC"/>
    <property type="match status" value="1"/>
</dbReference>
<protein>
    <submittedName>
        <fullName evidence="10">Uncharacterized protein</fullName>
    </submittedName>
</protein>
<comment type="subcellular location">
    <subcellularLocation>
        <location evidence="1">Secreted</location>
    </subcellularLocation>
</comment>